<sequence length="470" mass="54047">MFVKPVMAYRKILDQFDTTDMENYLEKLLISNGIVFSDEILDNLIIHLKLSIFRVNSHNIIKISGLAMSYIEDKFYSIAFKLAEWLKDEWNIALPREEIIYLAAHISAKTSEMALAKDKKERLILDLIEMLSIIDDEFLTNFSSSSSKWIEGLAMHLSPLLNRLYFNIHLENPLIDELSLKYTNVIVIAFRFGELITERYGFSLTKDEVGFIALHLAAFLEEERLKSINSVKRLIVVCATGGGSANLIRLKLEKYFPQATVLTISNSRLAYIEDNPDLFFSTIPIGNQINGVPVIEIKDFLNDRELMKIIDQAPLEVSRNNVDKRLLSLKSLFDPIFFQVLPEGEYLDIIRTQSKKMIEEGVAEEDFLNLVMERELASSTIYGKGIAGPHPIRLNAKKDSIGITMLKNPIFFDGKEIRFIMLINLKKGHLFIHKEISKLIMNLMSNDRDRDLVFECNDFSMFLKIIEKMI</sequence>
<dbReference type="InterPro" id="IPR011608">
    <property type="entry name" value="PRD"/>
</dbReference>
<feature type="domain" description="PTS EIIB type-2" evidence="6">
    <location>
        <begin position="232"/>
        <end position="318"/>
    </location>
</feature>
<evidence type="ECO:0000313" key="8">
    <source>
        <dbReference type="EMBL" id="RHK01897.1"/>
    </source>
</evidence>
<feature type="domain" description="PTS EIIA type-2" evidence="5">
    <location>
        <begin position="330"/>
        <end position="469"/>
    </location>
</feature>
<evidence type="ECO:0000259" key="6">
    <source>
        <dbReference type="PROSITE" id="PS51099"/>
    </source>
</evidence>
<dbReference type="PROSITE" id="PS51094">
    <property type="entry name" value="PTS_EIIA_TYPE_2"/>
    <property type="match status" value="1"/>
</dbReference>
<dbReference type="PANTHER" id="PTHR30185">
    <property type="entry name" value="CRYPTIC BETA-GLUCOSIDE BGL OPERON ANTITERMINATOR"/>
    <property type="match status" value="1"/>
</dbReference>
<dbReference type="GO" id="GO:0006355">
    <property type="term" value="P:regulation of DNA-templated transcription"/>
    <property type="evidence" value="ECO:0007669"/>
    <property type="project" value="InterPro"/>
</dbReference>
<keyword evidence="3" id="KW-0805">Transcription regulation</keyword>
<dbReference type="PROSITE" id="PS51372">
    <property type="entry name" value="PRD_2"/>
    <property type="match status" value="2"/>
</dbReference>
<keyword evidence="1" id="KW-0808">Transferase</keyword>
<dbReference type="PROSITE" id="PS51099">
    <property type="entry name" value="PTS_EIIB_TYPE_2"/>
    <property type="match status" value="1"/>
</dbReference>
<dbReference type="InterPro" id="IPR050661">
    <property type="entry name" value="BglG_antiterminators"/>
</dbReference>
<keyword evidence="2" id="KW-0677">Repeat</keyword>
<evidence type="ECO:0000256" key="2">
    <source>
        <dbReference type="ARBA" id="ARBA00022737"/>
    </source>
</evidence>
<evidence type="ECO:0000259" key="7">
    <source>
        <dbReference type="PROSITE" id="PS51372"/>
    </source>
</evidence>
<dbReference type="Proteomes" id="UP000286288">
    <property type="component" value="Unassembled WGS sequence"/>
</dbReference>
<dbReference type="GO" id="GO:0008982">
    <property type="term" value="F:protein-N(PI)-phosphohistidine-sugar phosphotransferase activity"/>
    <property type="evidence" value="ECO:0007669"/>
    <property type="project" value="InterPro"/>
</dbReference>
<proteinExistence type="predicted"/>
<protein>
    <submittedName>
        <fullName evidence="8">PRD domain-containing protein</fullName>
    </submittedName>
</protein>
<dbReference type="GO" id="GO:0009401">
    <property type="term" value="P:phosphoenolpyruvate-dependent sugar phosphotransferase system"/>
    <property type="evidence" value="ECO:0007669"/>
    <property type="project" value="InterPro"/>
</dbReference>
<dbReference type="SUPFAM" id="SSF52794">
    <property type="entry name" value="PTS system IIB component-like"/>
    <property type="match status" value="1"/>
</dbReference>
<reference evidence="8 9" key="1">
    <citation type="submission" date="2018-08" db="EMBL/GenBank/DDBJ databases">
        <title>A genome reference for cultivated species of the human gut microbiota.</title>
        <authorList>
            <person name="Zou Y."/>
            <person name="Xue W."/>
            <person name="Luo G."/>
        </authorList>
    </citation>
    <scope>NUCLEOTIDE SEQUENCE [LARGE SCALE GENOMIC DNA]</scope>
    <source>
        <strain evidence="8 9">AF48-16</strain>
    </source>
</reference>
<evidence type="ECO:0000256" key="3">
    <source>
        <dbReference type="ARBA" id="ARBA00023015"/>
    </source>
</evidence>
<dbReference type="SUPFAM" id="SSF55804">
    <property type="entry name" value="Phoshotransferase/anion transport protein"/>
    <property type="match status" value="1"/>
</dbReference>
<dbReference type="Pfam" id="PF00359">
    <property type="entry name" value="PTS_EIIA_2"/>
    <property type="match status" value="1"/>
</dbReference>
<dbReference type="InterPro" id="IPR016152">
    <property type="entry name" value="PTrfase/Anion_transptr"/>
</dbReference>
<feature type="domain" description="PRD" evidence="7">
    <location>
        <begin position="118"/>
        <end position="226"/>
    </location>
</feature>
<comment type="caution">
    <text evidence="8">The sequence shown here is derived from an EMBL/GenBank/DDBJ whole genome shotgun (WGS) entry which is preliminary data.</text>
</comment>
<dbReference type="AlphaFoldDB" id="A0A415EJK1"/>
<evidence type="ECO:0000313" key="9">
    <source>
        <dbReference type="Proteomes" id="UP000286288"/>
    </source>
</evidence>
<dbReference type="InterPro" id="IPR002178">
    <property type="entry name" value="PTS_EIIA_type-2_dom"/>
</dbReference>
<dbReference type="CDD" id="cd05568">
    <property type="entry name" value="PTS_IIB_bgl_like"/>
    <property type="match status" value="1"/>
</dbReference>
<dbReference type="SUPFAM" id="SSF63520">
    <property type="entry name" value="PTS-regulatory domain, PRD"/>
    <property type="match status" value="2"/>
</dbReference>
<dbReference type="Gene3D" id="3.40.50.2300">
    <property type="match status" value="1"/>
</dbReference>
<keyword evidence="4" id="KW-0804">Transcription</keyword>
<organism evidence="8 9">
    <name type="scientific">Enterococcus casseliflavus</name>
    <name type="common">Enterococcus flavescens</name>
    <dbReference type="NCBI Taxonomy" id="37734"/>
    <lineage>
        <taxon>Bacteria</taxon>
        <taxon>Bacillati</taxon>
        <taxon>Bacillota</taxon>
        <taxon>Bacilli</taxon>
        <taxon>Lactobacillales</taxon>
        <taxon>Enterococcaceae</taxon>
        <taxon>Enterococcus</taxon>
    </lineage>
</organism>
<accession>A0A415EJK1</accession>
<dbReference type="InterPro" id="IPR036095">
    <property type="entry name" value="PTS_EIIB-like_sf"/>
</dbReference>
<dbReference type="InterPro" id="IPR013011">
    <property type="entry name" value="PTS_EIIB_2"/>
</dbReference>
<dbReference type="EMBL" id="QRMZ01000053">
    <property type="protein sequence ID" value="RHK01897.1"/>
    <property type="molecule type" value="Genomic_DNA"/>
</dbReference>
<name>A0A415EJK1_ENTCA</name>
<feature type="domain" description="PRD" evidence="7">
    <location>
        <begin position="12"/>
        <end position="116"/>
    </location>
</feature>
<dbReference type="PANTHER" id="PTHR30185:SF18">
    <property type="entry name" value="TRANSCRIPTIONAL REGULATOR MTLR"/>
    <property type="match status" value="1"/>
</dbReference>
<dbReference type="Pfam" id="PF00874">
    <property type="entry name" value="PRD"/>
    <property type="match status" value="2"/>
</dbReference>
<evidence type="ECO:0000259" key="5">
    <source>
        <dbReference type="PROSITE" id="PS51094"/>
    </source>
</evidence>
<dbReference type="Gene3D" id="3.40.930.10">
    <property type="entry name" value="Mannitol-specific EII, Chain A"/>
    <property type="match status" value="1"/>
</dbReference>
<gene>
    <name evidence="8" type="ORF">DW084_18220</name>
</gene>
<evidence type="ECO:0000256" key="4">
    <source>
        <dbReference type="ARBA" id="ARBA00023163"/>
    </source>
</evidence>
<dbReference type="InterPro" id="IPR036634">
    <property type="entry name" value="PRD_sf"/>
</dbReference>
<evidence type="ECO:0000256" key="1">
    <source>
        <dbReference type="ARBA" id="ARBA00022679"/>
    </source>
</evidence>
<dbReference type="Gene3D" id="1.10.1790.10">
    <property type="entry name" value="PRD domain"/>
    <property type="match status" value="2"/>
</dbReference>